<evidence type="ECO:0000256" key="5">
    <source>
        <dbReference type="ARBA" id="ARBA00022723"/>
    </source>
</evidence>
<organism evidence="19 20">
    <name type="scientific">Candidatus Roizmanbacteria bacterium CG2_30_33_16</name>
    <dbReference type="NCBI Taxonomy" id="1805340"/>
    <lineage>
        <taxon>Bacteria</taxon>
        <taxon>Candidatus Roizmaniibacteriota</taxon>
    </lineage>
</organism>
<comment type="subunit">
    <text evidence="4">Monomer.</text>
</comment>
<dbReference type="InterPro" id="IPR012319">
    <property type="entry name" value="FPG_cat"/>
</dbReference>
<comment type="catalytic activity">
    <reaction evidence="15">
        <text>2'-deoxyribonucleotide-(2'-deoxyribose 5'-phosphate)-2'-deoxyribonucleotide-DNA = a 3'-end 2'-deoxyribonucleotide-(2,3-dehydro-2,3-deoxyribose 5'-phosphate)-DNA + a 5'-end 5'-phospho-2'-deoxyribonucleoside-DNA + H(+)</text>
        <dbReference type="Rhea" id="RHEA:66592"/>
        <dbReference type="Rhea" id="RHEA-COMP:13180"/>
        <dbReference type="Rhea" id="RHEA-COMP:16897"/>
        <dbReference type="Rhea" id="RHEA-COMP:17067"/>
        <dbReference type="ChEBI" id="CHEBI:15378"/>
        <dbReference type="ChEBI" id="CHEBI:136412"/>
        <dbReference type="ChEBI" id="CHEBI:157695"/>
        <dbReference type="ChEBI" id="CHEBI:167181"/>
        <dbReference type="EC" id="4.2.99.18"/>
    </reaction>
</comment>
<dbReference type="NCBIfam" id="NF002211">
    <property type="entry name" value="PRK01103.1"/>
    <property type="match status" value="1"/>
</dbReference>
<evidence type="ECO:0000256" key="15">
    <source>
        <dbReference type="ARBA" id="ARBA00044632"/>
    </source>
</evidence>
<comment type="caution">
    <text evidence="19">The sequence shown here is derived from an EMBL/GenBank/DDBJ whole genome shotgun (WGS) entry which is preliminary data.</text>
</comment>
<dbReference type="PANTHER" id="PTHR22993">
    <property type="entry name" value="FORMAMIDOPYRIMIDINE-DNA GLYCOSYLASE"/>
    <property type="match status" value="1"/>
</dbReference>
<evidence type="ECO:0000256" key="3">
    <source>
        <dbReference type="ARBA" id="ARBA00009409"/>
    </source>
</evidence>
<keyword evidence="7 16" id="KW-0863">Zinc-finger</keyword>
<comment type="similarity">
    <text evidence="3">Belongs to the FPG family.</text>
</comment>
<name>A0A1J5HGC7_9BACT</name>
<evidence type="ECO:0000256" key="11">
    <source>
        <dbReference type="ARBA" id="ARBA00023204"/>
    </source>
</evidence>
<keyword evidence="5" id="KW-0479">Metal-binding</keyword>
<dbReference type="InterPro" id="IPR020629">
    <property type="entry name" value="FPG_Glyclase"/>
</dbReference>
<evidence type="ECO:0000256" key="10">
    <source>
        <dbReference type="ARBA" id="ARBA00023125"/>
    </source>
</evidence>
<dbReference type="PANTHER" id="PTHR22993:SF9">
    <property type="entry name" value="FORMAMIDOPYRIMIDINE-DNA GLYCOSYLASE"/>
    <property type="match status" value="1"/>
</dbReference>
<evidence type="ECO:0000256" key="2">
    <source>
        <dbReference type="ARBA" id="ARBA00001947"/>
    </source>
</evidence>
<dbReference type="PROSITE" id="PS51066">
    <property type="entry name" value="ZF_FPG_2"/>
    <property type="match status" value="1"/>
</dbReference>
<feature type="domain" description="Formamidopyrimidine-DNA glycosylase catalytic" evidence="18">
    <location>
        <begin position="2"/>
        <end position="125"/>
    </location>
</feature>
<keyword evidence="11" id="KW-0234">DNA repair</keyword>
<evidence type="ECO:0000256" key="7">
    <source>
        <dbReference type="ARBA" id="ARBA00022771"/>
    </source>
</evidence>
<dbReference type="PROSITE" id="PS51068">
    <property type="entry name" value="FPG_CAT"/>
    <property type="match status" value="1"/>
</dbReference>
<evidence type="ECO:0000256" key="8">
    <source>
        <dbReference type="ARBA" id="ARBA00022801"/>
    </source>
</evidence>
<dbReference type="InterPro" id="IPR000214">
    <property type="entry name" value="Znf_DNA_glyclase/AP_lyase"/>
</dbReference>
<dbReference type="Gene3D" id="1.10.8.50">
    <property type="match status" value="1"/>
</dbReference>
<dbReference type="Gene3D" id="3.20.190.10">
    <property type="entry name" value="MutM-like, N-terminal"/>
    <property type="match status" value="1"/>
</dbReference>
<dbReference type="SUPFAM" id="SSF46946">
    <property type="entry name" value="S13-like H2TH domain"/>
    <property type="match status" value="1"/>
</dbReference>
<comment type="cofactor">
    <cofactor evidence="2">
        <name>Zn(2+)</name>
        <dbReference type="ChEBI" id="CHEBI:29105"/>
    </cofactor>
</comment>
<evidence type="ECO:0000256" key="1">
    <source>
        <dbReference type="ARBA" id="ARBA00001668"/>
    </source>
</evidence>
<dbReference type="InterPro" id="IPR010663">
    <property type="entry name" value="Znf_FPG/IleRS"/>
</dbReference>
<feature type="domain" description="FPG-type" evidence="17">
    <location>
        <begin position="245"/>
        <end position="279"/>
    </location>
</feature>
<keyword evidence="9" id="KW-0862">Zinc</keyword>
<dbReference type="Pfam" id="PF06827">
    <property type="entry name" value="zf-FPG_IleRS"/>
    <property type="match status" value="1"/>
</dbReference>
<dbReference type="InterPro" id="IPR010979">
    <property type="entry name" value="Ribosomal_uS13-like_H2TH"/>
</dbReference>
<evidence type="ECO:0000313" key="19">
    <source>
        <dbReference type="EMBL" id="OIP83491.1"/>
    </source>
</evidence>
<protein>
    <submittedName>
        <fullName evidence="19">DNA-formamidopyrimidine glycosylase</fullName>
    </submittedName>
</protein>
<dbReference type="SMART" id="SM01232">
    <property type="entry name" value="H2TH"/>
    <property type="match status" value="1"/>
</dbReference>
<sequence>MPELPEVESIRTYLISHIIGKTISNIQVIEKKQFIGDIKITLNQKIIELSRKGKYLAIKLENDYYLNIHLKMSGQFLYSKDKKHTKFPTIIPFTKSQQMPGSTTRIIINFTDQSKLFYNDLRKFGYIKVSKITEFPKSPDILSNPFTKKYLIDVLKHSSQPIKIILLDQNKMAGIGNIYANEILFQSKIHPLQPSNSLTSKQINILYLVINKIISKAISYQGTSASDESFILPNSNKGSYQKYLHVYDRENQPCKECQSNIQRIKHHGRSSYFCPMCQKFN</sequence>
<dbReference type="SMART" id="SM00898">
    <property type="entry name" value="Fapy_DNA_glyco"/>
    <property type="match status" value="1"/>
</dbReference>
<keyword evidence="8" id="KW-0378">Hydrolase</keyword>
<dbReference type="EMBL" id="MNZM01000084">
    <property type="protein sequence ID" value="OIP83491.1"/>
    <property type="molecule type" value="Genomic_DNA"/>
</dbReference>
<proteinExistence type="inferred from homology"/>
<dbReference type="GO" id="GO:0140078">
    <property type="term" value="F:class I DNA-(apurinic or apyrimidinic site) endonuclease activity"/>
    <property type="evidence" value="ECO:0007669"/>
    <property type="project" value="UniProtKB-EC"/>
</dbReference>
<dbReference type="GO" id="GO:0003684">
    <property type="term" value="F:damaged DNA binding"/>
    <property type="evidence" value="ECO:0007669"/>
    <property type="project" value="InterPro"/>
</dbReference>
<evidence type="ECO:0000256" key="4">
    <source>
        <dbReference type="ARBA" id="ARBA00011245"/>
    </source>
</evidence>
<dbReference type="SUPFAM" id="SSF81624">
    <property type="entry name" value="N-terminal domain of MutM-like DNA repair proteins"/>
    <property type="match status" value="1"/>
</dbReference>
<evidence type="ECO:0000259" key="18">
    <source>
        <dbReference type="PROSITE" id="PS51068"/>
    </source>
</evidence>
<evidence type="ECO:0000256" key="13">
    <source>
        <dbReference type="ARBA" id="ARBA00023268"/>
    </source>
</evidence>
<dbReference type="SUPFAM" id="SSF57716">
    <property type="entry name" value="Glucocorticoid receptor-like (DNA-binding domain)"/>
    <property type="match status" value="1"/>
</dbReference>
<evidence type="ECO:0000256" key="16">
    <source>
        <dbReference type="PROSITE-ProRule" id="PRU00391"/>
    </source>
</evidence>
<evidence type="ECO:0000313" key="20">
    <source>
        <dbReference type="Proteomes" id="UP000183758"/>
    </source>
</evidence>
<keyword evidence="14" id="KW-0326">Glycosidase</keyword>
<evidence type="ECO:0000256" key="6">
    <source>
        <dbReference type="ARBA" id="ARBA00022763"/>
    </source>
</evidence>
<dbReference type="Pfam" id="PF06831">
    <property type="entry name" value="H2TH"/>
    <property type="match status" value="1"/>
</dbReference>
<evidence type="ECO:0000259" key="17">
    <source>
        <dbReference type="PROSITE" id="PS51066"/>
    </source>
</evidence>
<dbReference type="Pfam" id="PF01149">
    <property type="entry name" value="Fapy_DNA_glyco"/>
    <property type="match status" value="1"/>
</dbReference>
<dbReference type="GO" id="GO:0008270">
    <property type="term" value="F:zinc ion binding"/>
    <property type="evidence" value="ECO:0007669"/>
    <property type="project" value="UniProtKB-KW"/>
</dbReference>
<dbReference type="InterPro" id="IPR015886">
    <property type="entry name" value="H2TH_FPG"/>
</dbReference>
<gene>
    <name evidence="19" type="ORF">AUK04_03420</name>
</gene>
<accession>A0A1J5HGC7</accession>
<dbReference type="GO" id="GO:0034039">
    <property type="term" value="F:8-oxo-7,8-dihydroguanine DNA N-glycosylase activity"/>
    <property type="evidence" value="ECO:0007669"/>
    <property type="project" value="TreeGrafter"/>
</dbReference>
<dbReference type="NCBIfam" id="TIGR00577">
    <property type="entry name" value="fpg"/>
    <property type="match status" value="1"/>
</dbReference>
<dbReference type="FunFam" id="1.10.8.50:FF:000003">
    <property type="entry name" value="Formamidopyrimidine-DNA glycosylase"/>
    <property type="match status" value="1"/>
</dbReference>
<reference evidence="19 20" key="1">
    <citation type="journal article" date="2016" name="Environ. Microbiol.">
        <title>Genomic resolution of a cold subsurface aquifer community provides metabolic insights for novel microbes adapted to high CO concentrations.</title>
        <authorList>
            <person name="Probst A.J."/>
            <person name="Castelle C.J."/>
            <person name="Singh A."/>
            <person name="Brown C.T."/>
            <person name="Anantharaman K."/>
            <person name="Sharon I."/>
            <person name="Hug L.A."/>
            <person name="Burstein D."/>
            <person name="Emerson J.B."/>
            <person name="Thomas B.C."/>
            <person name="Banfield J.F."/>
        </authorList>
    </citation>
    <scope>NUCLEOTIDE SEQUENCE [LARGE SCALE GENOMIC DNA]</scope>
    <source>
        <strain evidence="19">CG2_30_33_16</strain>
    </source>
</reference>
<evidence type="ECO:0000256" key="14">
    <source>
        <dbReference type="ARBA" id="ARBA00023295"/>
    </source>
</evidence>
<keyword evidence="13" id="KW-0511">Multifunctional enzyme</keyword>
<dbReference type="CDD" id="cd08966">
    <property type="entry name" value="EcFpg-like_N"/>
    <property type="match status" value="1"/>
</dbReference>
<evidence type="ECO:0000256" key="9">
    <source>
        <dbReference type="ARBA" id="ARBA00022833"/>
    </source>
</evidence>
<dbReference type="InterPro" id="IPR035937">
    <property type="entry name" value="FPG_N"/>
</dbReference>
<dbReference type="Proteomes" id="UP000183758">
    <property type="component" value="Unassembled WGS sequence"/>
</dbReference>
<dbReference type="AlphaFoldDB" id="A0A1J5HGC7"/>
<keyword evidence="10" id="KW-0238">DNA-binding</keyword>
<dbReference type="GO" id="GO:0006284">
    <property type="term" value="P:base-excision repair"/>
    <property type="evidence" value="ECO:0007669"/>
    <property type="project" value="InterPro"/>
</dbReference>
<keyword evidence="12" id="KW-0456">Lyase</keyword>
<comment type="catalytic activity">
    <reaction evidence="1">
        <text>Hydrolysis of DNA containing ring-opened 7-methylguanine residues, releasing 2,6-diamino-4-hydroxy-5-(N-methyl)formamidopyrimidine.</text>
        <dbReference type="EC" id="3.2.2.23"/>
    </reaction>
</comment>
<keyword evidence="6" id="KW-0227">DNA damage</keyword>
<evidence type="ECO:0000256" key="12">
    <source>
        <dbReference type="ARBA" id="ARBA00023239"/>
    </source>
</evidence>